<reference evidence="1 2" key="1">
    <citation type="submission" date="2024-09" db="EMBL/GenBank/DDBJ databases">
        <authorList>
            <person name="Sun Q."/>
            <person name="Mori K."/>
        </authorList>
    </citation>
    <scope>NUCLEOTIDE SEQUENCE [LARGE SCALE GENOMIC DNA]</scope>
    <source>
        <strain evidence="1 2">CECT 8286</strain>
    </source>
</reference>
<organism evidence="1 2">
    <name type="scientific">Formosa undariae</name>
    <dbReference type="NCBI Taxonomy" id="1325436"/>
    <lineage>
        <taxon>Bacteria</taxon>
        <taxon>Pseudomonadati</taxon>
        <taxon>Bacteroidota</taxon>
        <taxon>Flavobacteriia</taxon>
        <taxon>Flavobacteriales</taxon>
        <taxon>Flavobacteriaceae</taxon>
        <taxon>Formosa</taxon>
    </lineage>
</organism>
<dbReference type="EMBL" id="JBHMEZ010000012">
    <property type="protein sequence ID" value="MFB9053779.1"/>
    <property type="molecule type" value="Genomic_DNA"/>
</dbReference>
<name>A0ABV5F319_9FLAO</name>
<keyword evidence="2" id="KW-1185">Reference proteome</keyword>
<comment type="caution">
    <text evidence="1">The sequence shown here is derived from an EMBL/GenBank/DDBJ whole genome shotgun (WGS) entry which is preliminary data.</text>
</comment>
<accession>A0ABV5F319</accession>
<dbReference type="Proteomes" id="UP001589605">
    <property type="component" value="Unassembled WGS sequence"/>
</dbReference>
<protein>
    <submittedName>
        <fullName evidence="1">Uncharacterized protein</fullName>
    </submittedName>
</protein>
<sequence>MEVSVETIDVCKSRRTYVAPNESLNFKSAYSLALVNDTVLNVIDRYVFNGFSILRIRLVGAHVINLFWKTNV</sequence>
<evidence type="ECO:0000313" key="2">
    <source>
        <dbReference type="Proteomes" id="UP001589605"/>
    </source>
</evidence>
<evidence type="ECO:0000313" key="1">
    <source>
        <dbReference type="EMBL" id="MFB9053779.1"/>
    </source>
</evidence>
<dbReference type="RefSeq" id="WP_382383057.1">
    <property type="nucleotide sequence ID" value="NZ_JBHMEZ010000012.1"/>
</dbReference>
<proteinExistence type="predicted"/>
<gene>
    <name evidence="1" type="ORF">ACFFVB_11900</name>
</gene>